<dbReference type="InterPro" id="IPR004879">
    <property type="entry name" value="Ssp411-like_TRX"/>
</dbReference>
<dbReference type="SUPFAM" id="SSF48208">
    <property type="entry name" value="Six-hairpin glycosidases"/>
    <property type="match status" value="1"/>
</dbReference>
<dbReference type="EMBL" id="LT629742">
    <property type="protein sequence ID" value="SDT35159.1"/>
    <property type="molecule type" value="Genomic_DNA"/>
</dbReference>
<dbReference type="STRING" id="412690.SAMN04489834_3529"/>
<dbReference type="AlphaFoldDB" id="A0A1H1ZNH2"/>
<evidence type="ECO:0000313" key="3">
    <source>
        <dbReference type="Proteomes" id="UP000181956"/>
    </source>
</evidence>
<organism evidence="2 3">
    <name type="scientific">Microterricola viridarii</name>
    <dbReference type="NCBI Taxonomy" id="412690"/>
    <lineage>
        <taxon>Bacteria</taxon>
        <taxon>Bacillati</taxon>
        <taxon>Actinomycetota</taxon>
        <taxon>Actinomycetes</taxon>
        <taxon>Micrococcales</taxon>
        <taxon>Microbacteriaceae</taxon>
        <taxon>Microterricola</taxon>
    </lineage>
</organism>
<evidence type="ECO:0000259" key="1">
    <source>
        <dbReference type="Pfam" id="PF03190"/>
    </source>
</evidence>
<dbReference type="PANTHER" id="PTHR42899:SF1">
    <property type="entry name" value="SPERMATOGENESIS-ASSOCIATED PROTEIN 20"/>
    <property type="match status" value="1"/>
</dbReference>
<gene>
    <name evidence="2" type="ORF">SAMN04489834_3529</name>
</gene>
<dbReference type="PIRSF" id="PIRSF006402">
    <property type="entry name" value="UCP006402_thioredoxin"/>
    <property type="match status" value="1"/>
</dbReference>
<evidence type="ECO:0000313" key="2">
    <source>
        <dbReference type="EMBL" id="SDT35159.1"/>
    </source>
</evidence>
<dbReference type="PANTHER" id="PTHR42899">
    <property type="entry name" value="SPERMATOGENESIS-ASSOCIATED PROTEIN 20"/>
    <property type="match status" value="1"/>
</dbReference>
<dbReference type="Proteomes" id="UP000181956">
    <property type="component" value="Chromosome I"/>
</dbReference>
<dbReference type="Gene3D" id="3.40.30.10">
    <property type="entry name" value="Glutaredoxin"/>
    <property type="match status" value="1"/>
</dbReference>
<dbReference type="InterPro" id="IPR008928">
    <property type="entry name" value="6-hairpin_glycosidase_sf"/>
</dbReference>
<dbReference type="GO" id="GO:0005975">
    <property type="term" value="P:carbohydrate metabolic process"/>
    <property type="evidence" value="ECO:0007669"/>
    <property type="project" value="InterPro"/>
</dbReference>
<dbReference type="Pfam" id="PF03190">
    <property type="entry name" value="Thioredox_DsbH"/>
    <property type="match status" value="1"/>
</dbReference>
<protein>
    <recommendedName>
        <fullName evidence="1">Spermatogenesis-associated protein 20-like TRX domain-containing protein</fullName>
    </recommendedName>
</protein>
<dbReference type="InterPro" id="IPR036249">
    <property type="entry name" value="Thioredoxin-like_sf"/>
</dbReference>
<dbReference type="RefSeq" id="WP_083365206.1">
    <property type="nucleotide sequence ID" value="NZ_LT629742.1"/>
</dbReference>
<dbReference type="SUPFAM" id="SSF52833">
    <property type="entry name" value="Thioredoxin-like"/>
    <property type="match status" value="1"/>
</dbReference>
<name>A0A1H1ZNH2_9MICO</name>
<reference evidence="3" key="1">
    <citation type="submission" date="2016-10" db="EMBL/GenBank/DDBJ databases">
        <authorList>
            <person name="Varghese N."/>
            <person name="Submissions S."/>
        </authorList>
    </citation>
    <scope>NUCLEOTIDE SEQUENCE [LARGE SCALE GENOMIC DNA]</scope>
    <source>
        <strain evidence="3">DSM 21772</strain>
    </source>
</reference>
<feature type="domain" description="Spermatogenesis-associated protein 20-like TRX" evidence="1">
    <location>
        <begin position="3"/>
        <end position="163"/>
    </location>
</feature>
<keyword evidence="3" id="KW-1185">Reference proteome</keyword>
<accession>A0A1H1ZNH2</accession>
<proteinExistence type="predicted"/>
<sequence>MANRLADAISPYLRSHADNPVDWWPWGADAFAEAARRDVPVLVSIGYSSCHWCHVMARESFSDPATAELINARFVAIKVDREEHPDVDASYMAAAGAFTRNLGWPLTVFATPGGHPFYAGSYFPPVAANGLPGFAELLHAVSEAWAVRRDAVEETGAAVAAALAEAGAGSAAAPTGQIPDEPELAEAVARLAALEDPVYGGFGTPPQFSGPKFPVAPALGFLVERADGAALGARTLKLMGASPLRDPVEGGFFRYSTRRDWGDPHYERMLYDNALLLDAAVRAGQNDPGARWAQTLSEALAGFLLGVLRLPGGAFASAQDSESTLDGRRSEGGYYALEEEDRAEVDPPALDQKVLSGWNGLAIGALARAGAARQRPEWVDGARAAAEALLRLHLRPATEGDPRRLARASLGERVSDAPATLEDYGMLAGGLLALAGASGEARYAVIARDLVDACLDAARGSSLPFAVPGGAEDVLAAQGMALELDASEGAYPSGLSALASAAFELSLLSGDRRYREAAEAAVALVGPTAAENPLGYGGLLALAERLRRPVVQLVSVVTGDAPVGSAPDGAAAALLAEARRHAASVSVQIALGEEQAEAFAAAGFELFAGRRTQGGRATSYLCERFVCRLPVTDAGELTALLAAAPGAEGARPLP</sequence>
<dbReference type="InterPro" id="IPR024705">
    <property type="entry name" value="Ssp411"/>
</dbReference>
<dbReference type="CDD" id="cd02955">
    <property type="entry name" value="SSP411"/>
    <property type="match status" value="1"/>
</dbReference>
<dbReference type="OrthoDB" id="9762614at2"/>